<evidence type="ECO:0000256" key="3">
    <source>
        <dbReference type="ARBA" id="ARBA00022692"/>
    </source>
</evidence>
<evidence type="ECO:0000256" key="2">
    <source>
        <dbReference type="ARBA" id="ARBA00006948"/>
    </source>
</evidence>
<accession>A0A7J7CNR0</accession>
<comment type="caution">
    <text evidence="8">The sequence shown here is derived from an EMBL/GenBank/DDBJ whole genome shotgun (WGS) entry which is preliminary data.</text>
</comment>
<dbReference type="PANTHER" id="PTHR46285:SF3">
    <property type="entry name" value="PROTEINASE INHIBITOR I4, SERPIN (DUF716)"/>
    <property type="match status" value="1"/>
</dbReference>
<organism evidence="8 9">
    <name type="scientific">Tripterygium wilfordii</name>
    <name type="common">Thunder God vine</name>
    <dbReference type="NCBI Taxonomy" id="458696"/>
    <lineage>
        <taxon>Eukaryota</taxon>
        <taxon>Viridiplantae</taxon>
        <taxon>Streptophyta</taxon>
        <taxon>Embryophyta</taxon>
        <taxon>Tracheophyta</taxon>
        <taxon>Spermatophyta</taxon>
        <taxon>Magnoliopsida</taxon>
        <taxon>eudicotyledons</taxon>
        <taxon>Gunneridae</taxon>
        <taxon>Pentapetalae</taxon>
        <taxon>rosids</taxon>
        <taxon>fabids</taxon>
        <taxon>Celastrales</taxon>
        <taxon>Celastraceae</taxon>
        <taxon>Tripterygium</taxon>
    </lineage>
</organism>
<dbReference type="PANTHER" id="PTHR46285">
    <property type="entry name" value="PROTEINASE INHIBITOR I4, SERPIN (DUF716)-RELATED"/>
    <property type="match status" value="1"/>
</dbReference>
<sequence>MGYMLWTPSLVPKGCFINNEEGHQVLRCRSEEALHRAKSLVNIEFSWFLVLITVLGVGFYLVLVRIYGEKVEYSTLRKEEEEEEEADVESQKKPSKLDVARSFIQMGQAFGPIDMERSSQYERLTGPVTLVDCYQYYEDGRLLVACHTEEALHRAKSLVNIQFSSYLILITILCTLFYLILTRIYRNKRVAKYLLLTKGEEGKEEEEDSDEDVEFQKPSKLGES</sequence>
<dbReference type="EMBL" id="JAAARO010000015">
    <property type="protein sequence ID" value="KAF5735723.1"/>
    <property type="molecule type" value="Genomic_DNA"/>
</dbReference>
<dbReference type="InterPro" id="IPR006904">
    <property type="entry name" value="DUF716"/>
</dbReference>
<proteinExistence type="inferred from homology"/>
<dbReference type="Proteomes" id="UP000593562">
    <property type="component" value="Unassembled WGS sequence"/>
</dbReference>
<evidence type="ECO:0000256" key="1">
    <source>
        <dbReference type="ARBA" id="ARBA00004141"/>
    </source>
</evidence>
<feature type="compositionally biased region" description="Acidic residues" evidence="6">
    <location>
        <begin position="202"/>
        <end position="213"/>
    </location>
</feature>
<reference evidence="8 9" key="1">
    <citation type="journal article" date="2020" name="Nat. Commun.">
        <title>Genome of Tripterygium wilfordii and identification of cytochrome P450 involved in triptolide biosynthesis.</title>
        <authorList>
            <person name="Tu L."/>
            <person name="Su P."/>
            <person name="Zhang Z."/>
            <person name="Gao L."/>
            <person name="Wang J."/>
            <person name="Hu T."/>
            <person name="Zhou J."/>
            <person name="Zhang Y."/>
            <person name="Zhao Y."/>
            <person name="Liu Y."/>
            <person name="Song Y."/>
            <person name="Tong Y."/>
            <person name="Lu Y."/>
            <person name="Yang J."/>
            <person name="Xu C."/>
            <person name="Jia M."/>
            <person name="Peters R.J."/>
            <person name="Huang L."/>
            <person name="Gao W."/>
        </authorList>
    </citation>
    <scope>NUCLEOTIDE SEQUENCE [LARGE SCALE GENOMIC DNA]</scope>
    <source>
        <strain evidence="9">cv. XIE 37</strain>
        <tissue evidence="8">Leaf</tissue>
    </source>
</reference>
<dbReference type="AlphaFoldDB" id="A0A7J7CNR0"/>
<dbReference type="Pfam" id="PF04819">
    <property type="entry name" value="DUF716"/>
    <property type="match status" value="2"/>
</dbReference>
<keyword evidence="5 7" id="KW-0472">Membrane</keyword>
<dbReference type="InParanoid" id="A0A7J7CNR0"/>
<feature type="region of interest" description="Disordered" evidence="6">
    <location>
        <begin position="200"/>
        <end position="224"/>
    </location>
</feature>
<comment type="similarity">
    <text evidence="2">Belongs to the TMEM45 family.</text>
</comment>
<feature type="transmembrane region" description="Helical" evidence="7">
    <location>
        <begin position="45"/>
        <end position="67"/>
    </location>
</feature>
<evidence type="ECO:0000313" key="8">
    <source>
        <dbReference type="EMBL" id="KAF5735723.1"/>
    </source>
</evidence>
<protein>
    <submittedName>
        <fullName evidence="8">Uncharacterized protein</fullName>
    </submittedName>
</protein>
<name>A0A7J7CNR0_TRIWF</name>
<keyword evidence="9" id="KW-1185">Reference proteome</keyword>
<keyword evidence="4 7" id="KW-1133">Transmembrane helix</keyword>
<dbReference type="GO" id="GO:0016020">
    <property type="term" value="C:membrane"/>
    <property type="evidence" value="ECO:0007669"/>
    <property type="project" value="UniProtKB-SubCell"/>
</dbReference>
<evidence type="ECO:0000313" key="9">
    <source>
        <dbReference type="Proteomes" id="UP000593562"/>
    </source>
</evidence>
<feature type="compositionally biased region" description="Basic and acidic residues" evidence="6">
    <location>
        <begin position="214"/>
        <end position="224"/>
    </location>
</feature>
<evidence type="ECO:0000256" key="6">
    <source>
        <dbReference type="SAM" id="MobiDB-lite"/>
    </source>
</evidence>
<gene>
    <name evidence="8" type="ORF">HS088_TW15G01238</name>
</gene>
<keyword evidence="3 7" id="KW-0812">Transmembrane</keyword>
<evidence type="ECO:0000256" key="5">
    <source>
        <dbReference type="ARBA" id="ARBA00023136"/>
    </source>
</evidence>
<comment type="subcellular location">
    <subcellularLocation>
        <location evidence="1">Membrane</location>
        <topology evidence="1">Multi-pass membrane protein</topology>
    </subcellularLocation>
</comment>
<evidence type="ECO:0000256" key="4">
    <source>
        <dbReference type="ARBA" id="ARBA00022989"/>
    </source>
</evidence>
<evidence type="ECO:0000256" key="7">
    <source>
        <dbReference type="SAM" id="Phobius"/>
    </source>
</evidence>
<feature type="transmembrane region" description="Helical" evidence="7">
    <location>
        <begin position="163"/>
        <end position="181"/>
    </location>
</feature>